<evidence type="ECO:0000256" key="3">
    <source>
        <dbReference type="ARBA" id="ARBA00022741"/>
    </source>
</evidence>
<dbReference type="RefSeq" id="XP_009842571.1">
    <property type="nucleotide sequence ID" value="XM_009844269.1"/>
</dbReference>
<evidence type="ECO:0008006" key="9">
    <source>
        <dbReference type="Google" id="ProtNLM"/>
    </source>
</evidence>
<comment type="similarity">
    <text evidence="1 5">Belongs to the tRNA nucleotidyltransferase/poly(A) polymerase family.</text>
</comment>
<keyword evidence="2 5" id="KW-0808">Transferase</keyword>
<keyword evidence="3" id="KW-0547">Nucleotide-binding</keyword>
<dbReference type="GeneID" id="20817957"/>
<evidence type="ECO:0000259" key="6">
    <source>
        <dbReference type="Pfam" id="PF01743"/>
    </source>
</evidence>
<dbReference type="InterPro" id="IPR002646">
    <property type="entry name" value="PolA_pol_head_dom"/>
</dbReference>
<dbReference type="SUPFAM" id="SSF81301">
    <property type="entry name" value="Nucleotidyltransferase"/>
    <property type="match status" value="1"/>
</dbReference>
<feature type="domain" description="tRNA nucleotidyltransferase/poly(A) polymerase RNA and SrmB- binding" evidence="7">
    <location>
        <begin position="231"/>
        <end position="293"/>
    </location>
</feature>
<dbReference type="Pfam" id="PF01743">
    <property type="entry name" value="PolyA_pol"/>
    <property type="match status" value="1"/>
</dbReference>
<keyword evidence="4 5" id="KW-0694">RNA-binding</keyword>
<dbReference type="InterPro" id="IPR032828">
    <property type="entry name" value="PolyA_RNA-bd"/>
</dbReference>
<evidence type="ECO:0000259" key="7">
    <source>
        <dbReference type="Pfam" id="PF12627"/>
    </source>
</evidence>
<dbReference type="GO" id="GO:0052929">
    <property type="term" value="F:ATP:3'-cytidine-cytidine-tRNA adenylyltransferase activity"/>
    <property type="evidence" value="ECO:0007669"/>
    <property type="project" value="TreeGrafter"/>
</dbReference>
<dbReference type="GO" id="GO:0052927">
    <property type="term" value="F:CC tRNA cytidylyltransferase activity"/>
    <property type="evidence" value="ECO:0007669"/>
    <property type="project" value="TreeGrafter"/>
</dbReference>
<dbReference type="Gene3D" id="3.30.460.10">
    <property type="entry name" value="Beta Polymerase, domain 2"/>
    <property type="match status" value="1"/>
</dbReference>
<feature type="domain" description="Poly A polymerase head" evidence="6">
    <location>
        <begin position="63"/>
        <end position="204"/>
    </location>
</feature>
<evidence type="ECO:0000256" key="1">
    <source>
        <dbReference type="ARBA" id="ARBA00007265"/>
    </source>
</evidence>
<dbReference type="VEuPathDB" id="FungiDB:H257_15961"/>
<proteinExistence type="inferred from homology"/>
<dbReference type="STRING" id="112090.W4FM76"/>
<reference evidence="8" key="1">
    <citation type="submission" date="2013-12" db="EMBL/GenBank/DDBJ databases">
        <title>The Genome Sequence of Aphanomyces astaci APO3.</title>
        <authorList>
            <consortium name="The Broad Institute Genomics Platform"/>
            <person name="Russ C."/>
            <person name="Tyler B."/>
            <person name="van West P."/>
            <person name="Dieguez-Uribeondo J."/>
            <person name="Young S.K."/>
            <person name="Zeng Q."/>
            <person name="Gargeya S."/>
            <person name="Fitzgerald M."/>
            <person name="Abouelleil A."/>
            <person name="Alvarado L."/>
            <person name="Chapman S.B."/>
            <person name="Gainer-Dewar J."/>
            <person name="Goldberg J."/>
            <person name="Griggs A."/>
            <person name="Gujja S."/>
            <person name="Hansen M."/>
            <person name="Howarth C."/>
            <person name="Imamovic A."/>
            <person name="Ireland A."/>
            <person name="Larimer J."/>
            <person name="McCowan C."/>
            <person name="Murphy C."/>
            <person name="Pearson M."/>
            <person name="Poon T.W."/>
            <person name="Priest M."/>
            <person name="Roberts A."/>
            <person name="Saif S."/>
            <person name="Shea T."/>
            <person name="Sykes S."/>
            <person name="Wortman J."/>
            <person name="Nusbaum C."/>
            <person name="Birren B."/>
        </authorList>
    </citation>
    <scope>NUCLEOTIDE SEQUENCE [LARGE SCALE GENOMIC DNA]</scope>
    <source>
        <strain evidence="8">APO3</strain>
    </source>
</reference>
<evidence type="ECO:0000313" key="8">
    <source>
        <dbReference type="EMBL" id="ETV68006.1"/>
    </source>
</evidence>
<dbReference type="GO" id="GO:0001680">
    <property type="term" value="P:tRNA 3'-terminal CCA addition"/>
    <property type="evidence" value="ECO:0007669"/>
    <property type="project" value="TreeGrafter"/>
</dbReference>
<dbReference type="EMBL" id="KI913190">
    <property type="protein sequence ID" value="ETV68006.1"/>
    <property type="molecule type" value="Genomic_DNA"/>
</dbReference>
<organism evidence="8">
    <name type="scientific">Aphanomyces astaci</name>
    <name type="common">Crayfish plague agent</name>
    <dbReference type="NCBI Taxonomy" id="112090"/>
    <lineage>
        <taxon>Eukaryota</taxon>
        <taxon>Sar</taxon>
        <taxon>Stramenopiles</taxon>
        <taxon>Oomycota</taxon>
        <taxon>Saprolegniomycetes</taxon>
        <taxon>Saprolegniales</taxon>
        <taxon>Verrucalvaceae</taxon>
        <taxon>Aphanomyces</taxon>
    </lineage>
</organism>
<dbReference type="OrthoDB" id="445712at2759"/>
<sequence>MFLARRQRCGLLALRRQPAFVQRWKSTGGGSVVPVEIQLTPAEEKLFEVLQFVRKKYAPSATLRVAGGWVRDKVLGIPSDDIDIALDTMTGEAFVKKIVAFQKACGVPIKGFYIVKKNAEQSKHLECAAIKLLGHELDFVHLRSESYSDPTSRIPTLSDVLATPKEDAMRRDITINALFYNLNTKTVEDFTGQGLSDLHRQVIRTPLAPTDTFLDDPLRVLRAIRFASHYDFKLHPSLVQAMQSSQVQGALTQKITRERVGIELRKMLSGANPSLALHWMCQAKLLPIVFPTFFHRPEATVVDGLSTIQFVQAVVAKTQEVKIGVKDQFDHRLMLASALVPFDQRVQNNSENQTVKMDATSIQRMLQCLVHVVFPLVSQTTIHRDTSSPNINGVRVAEKLVVDDKALVHSALAFLSNSKLLDKQHHNSKQRTDAIKHDLKWSNADASHASDVMDGCRRFHQLGYISQQLDKQSQQPHNTPDDFNMVVHLCLWYRLHASTNDLLGHILPIVWHDGQEGSLQHNDESSLLNVKSVREVLEAAKSLASQPKNQRTRFPAPELQSYIRKKSSTWQLSDVLHVVAVWEWLHPTASMEDEREFVGNVLALIVNDGASKKPTKANK</sequence>
<evidence type="ECO:0000256" key="2">
    <source>
        <dbReference type="ARBA" id="ARBA00022679"/>
    </source>
</evidence>
<dbReference type="Pfam" id="PF12627">
    <property type="entry name" value="PolyA_pol_RNAbd"/>
    <property type="match status" value="1"/>
</dbReference>
<gene>
    <name evidence="8" type="ORF">H257_15961</name>
</gene>
<dbReference type="CDD" id="cd05398">
    <property type="entry name" value="NT_ClassII-CCAase"/>
    <property type="match status" value="1"/>
</dbReference>
<name>W4FM76_APHAT</name>
<dbReference type="GO" id="GO:0003723">
    <property type="term" value="F:RNA binding"/>
    <property type="evidence" value="ECO:0007669"/>
    <property type="project" value="UniProtKB-KW"/>
</dbReference>
<dbReference type="SUPFAM" id="SSF81891">
    <property type="entry name" value="Poly A polymerase C-terminal region-like"/>
    <property type="match status" value="1"/>
</dbReference>
<dbReference type="InterPro" id="IPR043519">
    <property type="entry name" value="NT_sf"/>
</dbReference>
<protein>
    <recommendedName>
        <fullName evidence="9">Poly A polymerase head domain-containing protein</fullName>
    </recommendedName>
</protein>
<accession>W4FM76</accession>
<evidence type="ECO:0000256" key="5">
    <source>
        <dbReference type="RuleBase" id="RU003953"/>
    </source>
</evidence>
<dbReference type="AlphaFoldDB" id="W4FM76"/>
<evidence type="ECO:0000256" key="4">
    <source>
        <dbReference type="ARBA" id="ARBA00022884"/>
    </source>
</evidence>
<dbReference type="PANTHER" id="PTHR13734:SF5">
    <property type="entry name" value="CCA TRNA NUCLEOTIDYLTRANSFERASE, MITOCHONDRIAL"/>
    <property type="match status" value="1"/>
</dbReference>
<dbReference type="GO" id="GO:0000166">
    <property type="term" value="F:nucleotide binding"/>
    <property type="evidence" value="ECO:0007669"/>
    <property type="project" value="UniProtKB-KW"/>
</dbReference>
<dbReference type="Gene3D" id="1.10.3090.10">
    <property type="entry name" value="cca-adding enzyme, domain 2"/>
    <property type="match status" value="1"/>
</dbReference>
<dbReference type="PANTHER" id="PTHR13734">
    <property type="entry name" value="TRNA-NUCLEOTIDYLTRANSFERASE"/>
    <property type="match status" value="1"/>
</dbReference>